<dbReference type="AlphaFoldDB" id="A0A4Y2HCR4"/>
<feature type="non-terminal residue" evidence="3">
    <location>
        <position position="35"/>
    </location>
</feature>
<gene>
    <name evidence="2" type="ORF">AVEN_81527_1</name>
    <name evidence="3" type="ORF">AVEN_81739_1</name>
</gene>
<evidence type="ECO:0000256" key="1">
    <source>
        <dbReference type="SAM" id="MobiDB-lite"/>
    </source>
</evidence>
<evidence type="ECO:0000313" key="4">
    <source>
        <dbReference type="Proteomes" id="UP000499080"/>
    </source>
</evidence>
<sequence length="35" mass="3895">MSAKAFPDKPFPQNSRRKDFYEPPVPLCVATSGIV</sequence>
<proteinExistence type="predicted"/>
<accession>A0A4Y2HCR4</accession>
<evidence type="ECO:0000313" key="2">
    <source>
        <dbReference type="EMBL" id="GBM63080.1"/>
    </source>
</evidence>
<comment type="caution">
    <text evidence="3">The sequence shown here is derived from an EMBL/GenBank/DDBJ whole genome shotgun (WGS) entry which is preliminary data.</text>
</comment>
<dbReference type="Proteomes" id="UP000499080">
    <property type="component" value="Unassembled WGS sequence"/>
</dbReference>
<dbReference type="EMBL" id="BGPR01181170">
    <property type="protein sequence ID" value="GBM63086.1"/>
    <property type="molecule type" value="Genomic_DNA"/>
</dbReference>
<name>A0A4Y2HCR4_ARAVE</name>
<feature type="region of interest" description="Disordered" evidence="1">
    <location>
        <begin position="1"/>
        <end position="21"/>
    </location>
</feature>
<reference evidence="3 4" key="1">
    <citation type="journal article" date="2019" name="Sci. Rep.">
        <title>Orb-weaving spider Araneus ventricosus genome elucidates the spidroin gene catalogue.</title>
        <authorList>
            <person name="Kono N."/>
            <person name="Nakamura H."/>
            <person name="Ohtoshi R."/>
            <person name="Moran D.A.P."/>
            <person name="Shinohara A."/>
            <person name="Yoshida Y."/>
            <person name="Fujiwara M."/>
            <person name="Mori M."/>
            <person name="Tomita M."/>
            <person name="Arakawa K."/>
        </authorList>
    </citation>
    <scope>NUCLEOTIDE SEQUENCE [LARGE SCALE GENOMIC DNA]</scope>
</reference>
<keyword evidence="4" id="KW-1185">Reference proteome</keyword>
<protein>
    <submittedName>
        <fullName evidence="3">Uncharacterized protein</fullName>
    </submittedName>
</protein>
<dbReference type="EMBL" id="BGPR01181169">
    <property type="protein sequence ID" value="GBM63080.1"/>
    <property type="molecule type" value="Genomic_DNA"/>
</dbReference>
<organism evidence="3 4">
    <name type="scientific">Araneus ventricosus</name>
    <name type="common">Orbweaver spider</name>
    <name type="synonym">Epeira ventricosa</name>
    <dbReference type="NCBI Taxonomy" id="182803"/>
    <lineage>
        <taxon>Eukaryota</taxon>
        <taxon>Metazoa</taxon>
        <taxon>Ecdysozoa</taxon>
        <taxon>Arthropoda</taxon>
        <taxon>Chelicerata</taxon>
        <taxon>Arachnida</taxon>
        <taxon>Araneae</taxon>
        <taxon>Araneomorphae</taxon>
        <taxon>Entelegynae</taxon>
        <taxon>Araneoidea</taxon>
        <taxon>Araneidae</taxon>
        <taxon>Araneus</taxon>
    </lineage>
</organism>
<evidence type="ECO:0000313" key="3">
    <source>
        <dbReference type="EMBL" id="GBM63086.1"/>
    </source>
</evidence>